<dbReference type="OrthoDB" id="9790442at2"/>
<dbReference type="SMART" id="SM00862">
    <property type="entry name" value="Trans_reg_C"/>
    <property type="match status" value="1"/>
</dbReference>
<evidence type="ECO:0000259" key="7">
    <source>
        <dbReference type="PROSITE" id="PS51755"/>
    </source>
</evidence>
<dbReference type="InterPro" id="IPR036388">
    <property type="entry name" value="WH-like_DNA-bd_sf"/>
</dbReference>
<dbReference type="GO" id="GO:0000976">
    <property type="term" value="F:transcription cis-regulatory region binding"/>
    <property type="evidence" value="ECO:0007669"/>
    <property type="project" value="TreeGrafter"/>
</dbReference>
<keyword evidence="3 5" id="KW-0238">DNA-binding</keyword>
<feature type="modified residue" description="4-aspartylphosphate" evidence="4">
    <location>
        <position position="53"/>
    </location>
</feature>
<evidence type="ECO:0000313" key="8">
    <source>
        <dbReference type="EMBL" id="AWM13688.1"/>
    </source>
</evidence>
<dbReference type="InterPro" id="IPR039420">
    <property type="entry name" value="WalR-like"/>
</dbReference>
<dbReference type="GO" id="GO:0000156">
    <property type="term" value="F:phosphorelay response regulator activity"/>
    <property type="evidence" value="ECO:0007669"/>
    <property type="project" value="TreeGrafter"/>
</dbReference>
<dbReference type="Proteomes" id="UP000245429">
    <property type="component" value="Chromosome"/>
</dbReference>
<dbReference type="CDD" id="cd00383">
    <property type="entry name" value="trans_reg_C"/>
    <property type="match status" value="1"/>
</dbReference>
<dbReference type="GO" id="GO:0005829">
    <property type="term" value="C:cytosol"/>
    <property type="evidence" value="ECO:0007669"/>
    <property type="project" value="TreeGrafter"/>
</dbReference>
<dbReference type="InterPro" id="IPR001867">
    <property type="entry name" value="OmpR/PhoB-type_DNA-bd"/>
</dbReference>
<keyword evidence="2" id="KW-0902">Two-component regulatory system</keyword>
<gene>
    <name evidence="8" type="ORF">DI487_07310</name>
</gene>
<dbReference type="InterPro" id="IPR001789">
    <property type="entry name" value="Sig_transdc_resp-reg_receiver"/>
</dbReference>
<dbReference type="Pfam" id="PF00486">
    <property type="entry name" value="Trans_reg_C"/>
    <property type="match status" value="1"/>
</dbReference>
<evidence type="ECO:0000256" key="3">
    <source>
        <dbReference type="ARBA" id="ARBA00023125"/>
    </source>
</evidence>
<reference evidence="8 9" key="1">
    <citation type="submission" date="2018-05" db="EMBL/GenBank/DDBJ databases">
        <title>Flavobacterium sp. MEBiC07310.</title>
        <authorList>
            <person name="Baek K."/>
        </authorList>
    </citation>
    <scope>NUCLEOTIDE SEQUENCE [LARGE SCALE GENOMIC DNA]</scope>
    <source>
        <strain evidence="8 9">MEBiC07310</strain>
    </source>
</reference>
<evidence type="ECO:0000259" key="6">
    <source>
        <dbReference type="PROSITE" id="PS50110"/>
    </source>
</evidence>
<feature type="DNA-binding region" description="OmpR/PhoB-type" evidence="5">
    <location>
        <begin position="129"/>
        <end position="226"/>
    </location>
</feature>
<accession>A0A2U8QU58</accession>
<keyword evidence="9" id="KW-1185">Reference proteome</keyword>
<sequence>MDKKKILYVEDDETLAFLTADNLEQHFDVVHCNTGKKAFDLFCREDFDLCVCDIMLPEMDGFELATEIRKRNADIPIIFLSAKTMKEDRIKGLRLGADDYLVKPYSIEELILKIEIFLNRSQKYNDKAPKAYTFGHFTFEPENYLLSLPDKEITLTEREAALLKFFLDNPNTVLKREKILTSLWGTDDYFSGRSLDVFISRLRKIFKEETHVRIENIPRVGFKMVIDDY</sequence>
<dbReference type="CDD" id="cd17574">
    <property type="entry name" value="REC_OmpR"/>
    <property type="match status" value="1"/>
</dbReference>
<dbReference type="PROSITE" id="PS50110">
    <property type="entry name" value="RESPONSE_REGULATORY"/>
    <property type="match status" value="1"/>
</dbReference>
<protein>
    <submittedName>
        <fullName evidence="8">DNA-binding response regulator</fullName>
    </submittedName>
</protein>
<name>A0A2U8QU58_9FLAO</name>
<feature type="domain" description="OmpR/PhoB-type" evidence="7">
    <location>
        <begin position="129"/>
        <end position="226"/>
    </location>
</feature>
<dbReference type="PROSITE" id="PS51755">
    <property type="entry name" value="OMPR_PHOB"/>
    <property type="match status" value="1"/>
</dbReference>
<dbReference type="PANTHER" id="PTHR48111:SF40">
    <property type="entry name" value="PHOSPHATE REGULON TRANSCRIPTIONAL REGULATORY PROTEIN PHOB"/>
    <property type="match status" value="1"/>
</dbReference>
<dbReference type="Gene3D" id="3.40.50.2300">
    <property type="match status" value="1"/>
</dbReference>
<evidence type="ECO:0000313" key="9">
    <source>
        <dbReference type="Proteomes" id="UP000245429"/>
    </source>
</evidence>
<dbReference type="GO" id="GO:0032993">
    <property type="term" value="C:protein-DNA complex"/>
    <property type="evidence" value="ECO:0007669"/>
    <property type="project" value="TreeGrafter"/>
</dbReference>
<dbReference type="InterPro" id="IPR011006">
    <property type="entry name" value="CheY-like_superfamily"/>
</dbReference>
<dbReference type="SMART" id="SM00448">
    <property type="entry name" value="REC"/>
    <property type="match status" value="1"/>
</dbReference>
<dbReference type="Gene3D" id="1.10.10.10">
    <property type="entry name" value="Winged helix-like DNA-binding domain superfamily/Winged helix DNA-binding domain"/>
    <property type="match status" value="1"/>
</dbReference>
<keyword evidence="1 4" id="KW-0597">Phosphoprotein</keyword>
<dbReference type="RefSeq" id="WP_109569056.1">
    <property type="nucleotide sequence ID" value="NZ_CP029463.1"/>
</dbReference>
<dbReference type="EMBL" id="CP029463">
    <property type="protein sequence ID" value="AWM13688.1"/>
    <property type="molecule type" value="Genomic_DNA"/>
</dbReference>
<evidence type="ECO:0000256" key="4">
    <source>
        <dbReference type="PROSITE-ProRule" id="PRU00169"/>
    </source>
</evidence>
<dbReference type="GO" id="GO:0006355">
    <property type="term" value="P:regulation of DNA-templated transcription"/>
    <property type="evidence" value="ECO:0007669"/>
    <property type="project" value="InterPro"/>
</dbReference>
<dbReference type="PANTHER" id="PTHR48111">
    <property type="entry name" value="REGULATOR OF RPOS"/>
    <property type="match status" value="1"/>
</dbReference>
<dbReference type="AlphaFoldDB" id="A0A2U8QU58"/>
<evidence type="ECO:0000256" key="2">
    <source>
        <dbReference type="ARBA" id="ARBA00023012"/>
    </source>
</evidence>
<evidence type="ECO:0000256" key="1">
    <source>
        <dbReference type="ARBA" id="ARBA00022553"/>
    </source>
</evidence>
<dbReference type="SUPFAM" id="SSF52172">
    <property type="entry name" value="CheY-like"/>
    <property type="match status" value="1"/>
</dbReference>
<organism evidence="8 9">
    <name type="scientific">Flavobacterium sediminis</name>
    <dbReference type="NCBI Taxonomy" id="2201181"/>
    <lineage>
        <taxon>Bacteria</taxon>
        <taxon>Pseudomonadati</taxon>
        <taxon>Bacteroidota</taxon>
        <taxon>Flavobacteriia</taxon>
        <taxon>Flavobacteriales</taxon>
        <taxon>Flavobacteriaceae</taxon>
        <taxon>Flavobacterium</taxon>
    </lineage>
</organism>
<dbReference type="Pfam" id="PF00072">
    <property type="entry name" value="Response_reg"/>
    <property type="match status" value="1"/>
</dbReference>
<evidence type="ECO:0000256" key="5">
    <source>
        <dbReference type="PROSITE-ProRule" id="PRU01091"/>
    </source>
</evidence>
<dbReference type="KEGG" id="fse:DI487_07310"/>
<feature type="domain" description="Response regulatory" evidence="6">
    <location>
        <begin position="5"/>
        <end position="118"/>
    </location>
</feature>
<proteinExistence type="predicted"/>